<evidence type="ECO:0000256" key="7">
    <source>
        <dbReference type="SAM" id="Phobius"/>
    </source>
</evidence>
<keyword evidence="5 7" id="KW-1133">Transmembrane helix</keyword>
<dbReference type="InterPro" id="IPR025929">
    <property type="entry name" value="INSIG_fam"/>
</dbReference>
<feature type="transmembrane region" description="Helical" evidence="7">
    <location>
        <begin position="153"/>
        <end position="170"/>
    </location>
</feature>
<evidence type="ECO:0000256" key="3">
    <source>
        <dbReference type="ARBA" id="ARBA00022692"/>
    </source>
</evidence>
<dbReference type="AlphaFoldDB" id="A0A1E4ST08"/>
<dbReference type="Pfam" id="PF07281">
    <property type="entry name" value="INSIG"/>
    <property type="match status" value="1"/>
</dbReference>
<evidence type="ECO:0000256" key="4">
    <source>
        <dbReference type="ARBA" id="ARBA00022824"/>
    </source>
</evidence>
<evidence type="ECO:0000313" key="9">
    <source>
        <dbReference type="Proteomes" id="UP000094801"/>
    </source>
</evidence>
<evidence type="ECO:0000256" key="2">
    <source>
        <dbReference type="ARBA" id="ARBA00007475"/>
    </source>
</evidence>
<dbReference type="GO" id="GO:0005789">
    <property type="term" value="C:endoplasmic reticulum membrane"/>
    <property type="evidence" value="ECO:0007669"/>
    <property type="project" value="UniProtKB-SubCell"/>
</dbReference>
<keyword evidence="6 7" id="KW-0472">Membrane</keyword>
<keyword evidence="9" id="KW-1185">Reference proteome</keyword>
<accession>A0A1E4ST08</accession>
<proteinExistence type="inferred from homology"/>
<dbReference type="Proteomes" id="UP000094801">
    <property type="component" value="Unassembled WGS sequence"/>
</dbReference>
<dbReference type="EMBL" id="KV453878">
    <property type="protein sequence ID" value="ODV82644.1"/>
    <property type="molecule type" value="Genomic_DNA"/>
</dbReference>
<reference evidence="9" key="1">
    <citation type="submission" date="2016-04" db="EMBL/GenBank/DDBJ databases">
        <title>Comparative genomics of biotechnologically important yeasts.</title>
        <authorList>
            <consortium name="DOE Joint Genome Institute"/>
            <person name="Riley R."/>
            <person name="Haridas S."/>
            <person name="Wolfe K.H."/>
            <person name="Lopes M.R."/>
            <person name="Hittinger C.T."/>
            <person name="Goker M."/>
            <person name="Salamov A."/>
            <person name="Wisecaver J."/>
            <person name="Long T.M."/>
            <person name="Aerts A.L."/>
            <person name="Barry K."/>
            <person name="Choi C."/>
            <person name="Clum A."/>
            <person name="Coughlan A.Y."/>
            <person name="Deshpande S."/>
            <person name="Douglass A.P."/>
            <person name="Hanson S.J."/>
            <person name="Klenk H.-P."/>
            <person name="Labutti K."/>
            <person name="Lapidus A."/>
            <person name="Lindquist E."/>
            <person name="Lipzen A."/>
            <person name="Meier-Kolthoff J.P."/>
            <person name="Ohm R.A."/>
            <person name="Otillar R.P."/>
            <person name="Pangilinan J."/>
            <person name="Peng Y."/>
            <person name="Rokas A."/>
            <person name="Rosa C.A."/>
            <person name="Scheuner C."/>
            <person name="Sibirny A.A."/>
            <person name="Slot J.C."/>
            <person name="Stielow J.B."/>
            <person name="Sun H."/>
            <person name="Kurtzman C.P."/>
            <person name="Blackwell M."/>
            <person name="Grigoriev I.V."/>
            <person name="Jeffries T.W."/>
        </authorList>
    </citation>
    <scope>NUCLEOTIDE SEQUENCE [LARGE SCALE GENOMIC DNA]</scope>
    <source>
        <strain evidence="9">NRRL YB-2248</strain>
    </source>
</reference>
<dbReference type="STRING" id="983967.A0A1E4ST08"/>
<dbReference type="PANTHER" id="PTHR15301:SF3">
    <property type="entry name" value="PROTEIN NSG1-RELATED"/>
    <property type="match status" value="1"/>
</dbReference>
<comment type="subcellular location">
    <subcellularLocation>
        <location evidence="1">Endoplasmic reticulum membrane</location>
        <topology evidence="1">Multi-pass membrane protein</topology>
    </subcellularLocation>
</comment>
<feature type="transmembrane region" description="Helical" evidence="7">
    <location>
        <begin position="275"/>
        <end position="292"/>
    </location>
</feature>
<evidence type="ECO:0000256" key="1">
    <source>
        <dbReference type="ARBA" id="ARBA00004477"/>
    </source>
</evidence>
<protein>
    <submittedName>
        <fullName evidence="8">Uncharacterized protein</fullName>
    </submittedName>
</protein>
<keyword evidence="4" id="KW-0256">Endoplasmic reticulum</keyword>
<organism evidence="8 9">
    <name type="scientific">[Candida] arabinofermentans NRRL YB-2248</name>
    <dbReference type="NCBI Taxonomy" id="983967"/>
    <lineage>
        <taxon>Eukaryota</taxon>
        <taxon>Fungi</taxon>
        <taxon>Dikarya</taxon>
        <taxon>Ascomycota</taxon>
        <taxon>Saccharomycotina</taxon>
        <taxon>Pichiomycetes</taxon>
        <taxon>Pichiales</taxon>
        <taxon>Pichiaceae</taxon>
        <taxon>Ogataea</taxon>
        <taxon>Ogataea/Candida clade</taxon>
    </lineage>
</organism>
<feature type="transmembrane region" description="Helical" evidence="7">
    <location>
        <begin position="215"/>
        <end position="232"/>
    </location>
</feature>
<gene>
    <name evidence="8" type="ORF">CANARDRAFT_30680</name>
</gene>
<dbReference type="GO" id="GO:0016126">
    <property type="term" value="P:sterol biosynthetic process"/>
    <property type="evidence" value="ECO:0007669"/>
    <property type="project" value="TreeGrafter"/>
</dbReference>
<dbReference type="PANTHER" id="PTHR15301">
    <property type="entry name" value="INSULIN-INDUCED GENE 1"/>
    <property type="match status" value="1"/>
</dbReference>
<comment type="similarity">
    <text evidence="2">Belongs to the INSIG family.</text>
</comment>
<name>A0A1E4ST08_9ASCO</name>
<sequence>MSLKKKSKSAKSGNVTEMKRNQSVISLITPQLFSIYGTNGNQLEDEDDDPSNDIYSRLKDDINKSTKNTTVNKKPLKIQHTSTLSKFIKFISKCLILCLFGNLFIRLTEEIYNSNTTLPNLADYGIFYLFRDALIEIHKPLGISNLTPIKVEILNSSIIGLIFGSIQPLFDNIFFKKSISRTRTSLFDTSSIIRSTIALVGLSYCLKKYEWDSKLQASLIWSIINILLWVVLDSTSSGFVAASVGSISSMFLYIITDTRIDFETIYNDFDLLADILWIGSFLFISLIIFGKISRHLFT</sequence>
<feature type="transmembrane region" description="Helical" evidence="7">
    <location>
        <begin position="239"/>
        <end position="255"/>
    </location>
</feature>
<evidence type="ECO:0000256" key="6">
    <source>
        <dbReference type="ARBA" id="ARBA00023136"/>
    </source>
</evidence>
<keyword evidence="3 7" id="KW-0812">Transmembrane</keyword>
<evidence type="ECO:0000256" key="5">
    <source>
        <dbReference type="ARBA" id="ARBA00022989"/>
    </source>
</evidence>
<dbReference type="OrthoDB" id="205546at2759"/>
<evidence type="ECO:0000313" key="8">
    <source>
        <dbReference type="EMBL" id="ODV82644.1"/>
    </source>
</evidence>